<dbReference type="InterPro" id="IPR040256">
    <property type="entry name" value="At4g02000-like"/>
</dbReference>
<evidence type="ECO:0000313" key="3">
    <source>
        <dbReference type="EMBL" id="KAL0444821.1"/>
    </source>
</evidence>
<dbReference type="AlphaFoldDB" id="A0AAW2WY02"/>
<comment type="caution">
    <text evidence="3">The sequence shown here is derived from an EMBL/GenBank/DDBJ whole genome shotgun (WGS) entry which is preliminary data.</text>
</comment>
<reference evidence="3" key="2">
    <citation type="journal article" date="2024" name="Plant">
        <title>Genomic evolution and insights into agronomic trait innovations of Sesamum species.</title>
        <authorList>
            <person name="Miao H."/>
            <person name="Wang L."/>
            <person name="Qu L."/>
            <person name="Liu H."/>
            <person name="Sun Y."/>
            <person name="Le M."/>
            <person name="Wang Q."/>
            <person name="Wei S."/>
            <person name="Zheng Y."/>
            <person name="Lin W."/>
            <person name="Duan Y."/>
            <person name="Cao H."/>
            <person name="Xiong S."/>
            <person name="Wang X."/>
            <person name="Wei L."/>
            <person name="Li C."/>
            <person name="Ma Q."/>
            <person name="Ju M."/>
            <person name="Zhao R."/>
            <person name="Li G."/>
            <person name="Mu C."/>
            <person name="Tian Q."/>
            <person name="Mei H."/>
            <person name="Zhang T."/>
            <person name="Gao T."/>
            <person name="Zhang H."/>
        </authorList>
    </citation>
    <scope>NUCLEOTIDE SEQUENCE</scope>
    <source>
        <strain evidence="3">KEN1</strain>
    </source>
</reference>
<dbReference type="EMBL" id="JACGWN010000007">
    <property type="protein sequence ID" value="KAL0444821.1"/>
    <property type="molecule type" value="Genomic_DNA"/>
</dbReference>
<evidence type="ECO:0000256" key="1">
    <source>
        <dbReference type="SAM" id="MobiDB-lite"/>
    </source>
</evidence>
<dbReference type="PANTHER" id="PTHR31286">
    <property type="entry name" value="GLYCINE-RICH CELL WALL STRUCTURAL PROTEIN 1.8-LIKE"/>
    <property type="match status" value="1"/>
</dbReference>
<proteinExistence type="predicted"/>
<feature type="domain" description="DUF4283" evidence="2">
    <location>
        <begin position="155"/>
        <end position="232"/>
    </location>
</feature>
<name>A0AAW2WY02_9LAMI</name>
<gene>
    <name evidence="3" type="ORF">Slati_2204800</name>
</gene>
<evidence type="ECO:0000259" key="2">
    <source>
        <dbReference type="Pfam" id="PF14111"/>
    </source>
</evidence>
<accession>A0AAW2WY02</accession>
<organism evidence="3">
    <name type="scientific">Sesamum latifolium</name>
    <dbReference type="NCBI Taxonomy" id="2727402"/>
    <lineage>
        <taxon>Eukaryota</taxon>
        <taxon>Viridiplantae</taxon>
        <taxon>Streptophyta</taxon>
        <taxon>Embryophyta</taxon>
        <taxon>Tracheophyta</taxon>
        <taxon>Spermatophyta</taxon>
        <taxon>Magnoliopsida</taxon>
        <taxon>eudicotyledons</taxon>
        <taxon>Gunneridae</taxon>
        <taxon>Pentapetalae</taxon>
        <taxon>asterids</taxon>
        <taxon>lamiids</taxon>
        <taxon>Lamiales</taxon>
        <taxon>Pedaliaceae</taxon>
        <taxon>Sesamum</taxon>
    </lineage>
</organism>
<dbReference type="Pfam" id="PF14111">
    <property type="entry name" value="DUF4283"/>
    <property type="match status" value="1"/>
</dbReference>
<reference evidence="3" key="1">
    <citation type="submission" date="2020-06" db="EMBL/GenBank/DDBJ databases">
        <authorList>
            <person name="Li T."/>
            <person name="Hu X."/>
            <person name="Zhang T."/>
            <person name="Song X."/>
            <person name="Zhang H."/>
            <person name="Dai N."/>
            <person name="Sheng W."/>
            <person name="Hou X."/>
            <person name="Wei L."/>
        </authorList>
    </citation>
    <scope>NUCLEOTIDE SEQUENCE</scope>
    <source>
        <strain evidence="3">KEN1</strain>
        <tissue evidence="3">Leaf</tissue>
    </source>
</reference>
<dbReference type="PANTHER" id="PTHR31286:SF180">
    <property type="entry name" value="OS10G0362600 PROTEIN"/>
    <property type="match status" value="1"/>
</dbReference>
<dbReference type="InterPro" id="IPR025558">
    <property type="entry name" value="DUF4283"/>
</dbReference>
<protein>
    <recommendedName>
        <fullName evidence="2">DUF4283 domain-containing protein</fullName>
    </recommendedName>
</protein>
<sequence>MGMQDWSHPRTPDAYGGPPRSTIDENPLVRSFRMAHRNLSRRVEEAPPPLMLESAPMVEVPLGFAPPNPNPSCLLCGAPSPSVAGPSAAHPPTSDTPPIYIGNVPLQPPNPPEMKFAEAFNNSTRRTLRFIPPERQNSEVVVCPTIDMVHAGSRKWGNTAVGYFLGRKPPFHQVQNYSRSIWKSIRDVIATTNGFFFIMFEFVVAMDEVIDGGPWLFNGQPLVLQRWEPGMALRKHNHTQVLFG</sequence>
<feature type="region of interest" description="Disordered" evidence="1">
    <location>
        <begin position="1"/>
        <end position="26"/>
    </location>
</feature>